<dbReference type="PANTHER" id="PTHR13405">
    <property type="entry name" value="NUCLEAR PORE COMPLEX PROTEIN NUP133"/>
    <property type="match status" value="1"/>
</dbReference>
<dbReference type="AlphaFoldDB" id="A0A8J9YJJ9"/>
<comment type="subcellular location">
    <subcellularLocation>
        <location evidence="1">Nucleus</location>
    </subcellularLocation>
</comment>
<dbReference type="InterPro" id="IPR037624">
    <property type="entry name" value="Nup133-like"/>
</dbReference>
<sequence length="1128" mass="121668">MEFNSTGGMKSPFSPRVRQSITGRRPIGLTSAKKNQSKFMQTTDQQSGDIIYKTPMLTIETYGMPLPVMVTETLTFASGDVSVRMSPCGWCWVVAGRRVLAWPREAASSPAAPTAARELTLPQTDLAHKADLVMLFYEEGAQMPSCIGVSPEGVVRYWSSVGTEGAYSDVSCELAGQECDRLTETKEGLLLATTTCTLVKITTSNEGRPTVVCQTLRPPSGWLGGIGRRVSLLFFGSMPAHADTKLVGVVVLPGTTNPENPEEEEEECIALVAGGPLLQLWCGAEVHEHHLRRPLSEAFARAHLAPQGDLNSLEMMALDVHAHGPRSLLLLVAAVNVARSPEMRYAIAHISVEGGGARVVSLCALRVPRDDEAPRCLPLPTRPLLYTSSYVATVLPSSDKCEYVDVSGEEDRVLGAAQCAGVALLFSRKHGVLRLRMADVDADLHHAPSICDSPMGSPCPSDMYDGNLSLYEIDPHEVSAMSTDAVGKLKSAFLFHVRGAGAAAARLAAELFPPPAAPPARDAPLDRTVLAVAADMLDDVPAGDPRWKIRSGAATRVALGSSAALQTAAQLRDKQRAFALFLEFLRAHGLWRRLGCVSVGEDGDVGEVGEVGEVISTQWALCGLAERLAAARGLQRLHAAGAPLLDAALHAAADAERDDAEEEVVEALRNGSLSPADVCFRRVTRATRLLRALATLPSPPAAHDARAAALHALHACSALTTVVTEMHKCRAQWAQWAGGAPRPAPALGPRATLSALAQAHKRAVSQCARRCEDAALRAQLLEGAAALADLLLADAQALPAARYDDLRADIIRPYIEEGQIERAAVLAEKFKDFDLLIEMCVQRNDIERLYGYIDKYSDEGIAEKAYAWLASRGHSALLLRRVAARGGARAAAWLAAAPARRGLRALHHLAAGPHALAARLYAELAVDADTVDRVTTFASIAKLCMVACEGEAGGAGEVGEAWRAAEARLALAEQQQALPRAVALQHGLDAPGARLAHPEELVQMYIDSDSPSLTEYDYKKALDLTDFVPDMERRDELRLRVWCACIRRDDWSQARMDAPADALRDIMFFRLIDLVHLMGGDVELLLPPLDDILTARELADLVSDTRFRFLLKYGYQCVLSHNDDVDDQ</sequence>
<dbReference type="OrthoDB" id="103454at2759"/>
<evidence type="ECO:0000256" key="4">
    <source>
        <dbReference type="ARBA" id="ARBA00023242"/>
    </source>
</evidence>
<comment type="similarity">
    <text evidence="2">Belongs to the nucleoporin Nup133 family.</text>
</comment>
<dbReference type="Pfam" id="PF08801">
    <property type="entry name" value="Nucleoporin_N"/>
    <property type="match status" value="1"/>
</dbReference>
<dbReference type="GO" id="GO:0006606">
    <property type="term" value="P:protein import into nucleus"/>
    <property type="evidence" value="ECO:0007669"/>
    <property type="project" value="TreeGrafter"/>
</dbReference>
<name>A0A8J9YJJ9_9NEOP</name>
<dbReference type="GO" id="GO:0016973">
    <property type="term" value="P:poly(A)+ mRNA export from nucleus"/>
    <property type="evidence" value="ECO:0007669"/>
    <property type="project" value="TreeGrafter"/>
</dbReference>
<evidence type="ECO:0000256" key="1">
    <source>
        <dbReference type="ARBA" id="ARBA00004123"/>
    </source>
</evidence>
<dbReference type="Proteomes" id="UP000838878">
    <property type="component" value="Chromosome 7"/>
</dbReference>
<dbReference type="PANTHER" id="PTHR13405:SF11">
    <property type="entry name" value="NUCLEAR PORE COMPLEX PROTEIN NUP133"/>
    <property type="match status" value="1"/>
</dbReference>
<feature type="non-terminal residue" evidence="7">
    <location>
        <position position="1128"/>
    </location>
</feature>
<evidence type="ECO:0000313" key="8">
    <source>
        <dbReference type="Proteomes" id="UP000838878"/>
    </source>
</evidence>
<organism evidence="7 8">
    <name type="scientific">Brenthis ino</name>
    <name type="common">lesser marbled fritillary</name>
    <dbReference type="NCBI Taxonomy" id="405034"/>
    <lineage>
        <taxon>Eukaryota</taxon>
        <taxon>Metazoa</taxon>
        <taxon>Ecdysozoa</taxon>
        <taxon>Arthropoda</taxon>
        <taxon>Hexapoda</taxon>
        <taxon>Insecta</taxon>
        <taxon>Pterygota</taxon>
        <taxon>Neoptera</taxon>
        <taxon>Endopterygota</taxon>
        <taxon>Lepidoptera</taxon>
        <taxon>Glossata</taxon>
        <taxon>Ditrysia</taxon>
        <taxon>Papilionoidea</taxon>
        <taxon>Nymphalidae</taxon>
        <taxon>Heliconiinae</taxon>
        <taxon>Argynnini</taxon>
        <taxon>Brenthis</taxon>
    </lineage>
</organism>
<dbReference type="GO" id="GO:0000972">
    <property type="term" value="P:transcription-dependent tethering of RNA polymerase II gene DNA at nuclear periphery"/>
    <property type="evidence" value="ECO:0007669"/>
    <property type="project" value="TreeGrafter"/>
</dbReference>
<feature type="region of interest" description="Disordered" evidence="5">
    <location>
        <begin position="1"/>
        <end position="40"/>
    </location>
</feature>
<evidence type="ECO:0000256" key="2">
    <source>
        <dbReference type="ARBA" id="ARBA00005569"/>
    </source>
</evidence>
<gene>
    <name evidence="7" type="ORF">BINO364_LOCUS13437</name>
</gene>
<dbReference type="InterPro" id="IPR014908">
    <property type="entry name" value="Nucleoporin_Nup133/Nup155_N"/>
</dbReference>
<evidence type="ECO:0000259" key="6">
    <source>
        <dbReference type="Pfam" id="PF08801"/>
    </source>
</evidence>
<dbReference type="GO" id="GO:0017056">
    <property type="term" value="F:structural constituent of nuclear pore"/>
    <property type="evidence" value="ECO:0007669"/>
    <property type="project" value="InterPro"/>
</dbReference>
<dbReference type="EMBL" id="OV170227">
    <property type="protein sequence ID" value="CAH0728191.1"/>
    <property type="molecule type" value="Genomic_DNA"/>
</dbReference>
<keyword evidence="3" id="KW-0813">Transport</keyword>
<evidence type="ECO:0000256" key="3">
    <source>
        <dbReference type="ARBA" id="ARBA00022448"/>
    </source>
</evidence>
<evidence type="ECO:0000256" key="5">
    <source>
        <dbReference type="SAM" id="MobiDB-lite"/>
    </source>
</evidence>
<proteinExistence type="inferred from homology"/>
<feature type="domain" description="Nucleoporin Nup133/Nup155-like N-terminal" evidence="6">
    <location>
        <begin position="61"/>
        <end position="250"/>
    </location>
</feature>
<accession>A0A8J9YJJ9</accession>
<keyword evidence="8" id="KW-1185">Reference proteome</keyword>
<dbReference type="Gene3D" id="2.130.10.10">
    <property type="entry name" value="YVTN repeat-like/Quinoprotein amine dehydrogenase"/>
    <property type="match status" value="1"/>
</dbReference>
<protein>
    <recommendedName>
        <fullName evidence="6">Nucleoporin Nup133/Nup155-like N-terminal domain-containing protein</fullName>
    </recommendedName>
</protein>
<keyword evidence="4" id="KW-0539">Nucleus</keyword>
<evidence type="ECO:0000313" key="7">
    <source>
        <dbReference type="EMBL" id="CAH0728191.1"/>
    </source>
</evidence>
<dbReference type="Gene3D" id="1.25.40.700">
    <property type="match status" value="1"/>
</dbReference>
<dbReference type="InterPro" id="IPR015943">
    <property type="entry name" value="WD40/YVTN_repeat-like_dom_sf"/>
</dbReference>
<dbReference type="SUPFAM" id="SSF117289">
    <property type="entry name" value="Nucleoporin domain"/>
    <property type="match status" value="1"/>
</dbReference>
<reference evidence="7" key="1">
    <citation type="submission" date="2021-12" db="EMBL/GenBank/DDBJ databases">
        <authorList>
            <person name="Martin H S."/>
        </authorList>
    </citation>
    <scope>NUCLEOTIDE SEQUENCE</scope>
</reference>
<dbReference type="GO" id="GO:0031080">
    <property type="term" value="C:nuclear pore outer ring"/>
    <property type="evidence" value="ECO:0007669"/>
    <property type="project" value="TreeGrafter"/>
</dbReference>